<feature type="transmembrane region" description="Helical" evidence="6">
    <location>
        <begin position="130"/>
        <end position="149"/>
    </location>
</feature>
<evidence type="ECO:0000313" key="9">
    <source>
        <dbReference type="EMBL" id="NYJ35964.1"/>
    </source>
</evidence>
<feature type="compositionally biased region" description="Polar residues" evidence="7">
    <location>
        <begin position="1"/>
        <end position="13"/>
    </location>
</feature>
<protein>
    <recommendedName>
        <fullName evidence="6">Transport permease protein</fullName>
    </recommendedName>
</protein>
<dbReference type="InterPro" id="IPR013525">
    <property type="entry name" value="ABC2_TM"/>
</dbReference>
<evidence type="ECO:0000256" key="2">
    <source>
        <dbReference type="ARBA" id="ARBA00022692"/>
    </source>
</evidence>
<feature type="transmembrane region" description="Helical" evidence="6">
    <location>
        <begin position="44"/>
        <end position="64"/>
    </location>
</feature>
<dbReference type="GO" id="GO:0046677">
    <property type="term" value="P:response to antibiotic"/>
    <property type="evidence" value="ECO:0007669"/>
    <property type="project" value="UniProtKB-KW"/>
</dbReference>
<keyword evidence="6" id="KW-1003">Cell membrane</keyword>
<dbReference type="InterPro" id="IPR051784">
    <property type="entry name" value="Nod_factor_ABC_transporter"/>
</dbReference>
<dbReference type="PRINTS" id="PR00164">
    <property type="entry name" value="ABC2TRNSPORT"/>
</dbReference>
<evidence type="ECO:0000256" key="6">
    <source>
        <dbReference type="RuleBase" id="RU361157"/>
    </source>
</evidence>
<keyword evidence="3 6" id="KW-1133">Transmembrane helix</keyword>
<dbReference type="InterPro" id="IPR000412">
    <property type="entry name" value="ABC_2_transport"/>
</dbReference>
<comment type="caution">
    <text evidence="9">The sequence shown here is derived from an EMBL/GenBank/DDBJ whole genome shotgun (WGS) entry which is preliminary data.</text>
</comment>
<comment type="subcellular location">
    <subcellularLocation>
        <location evidence="6">Cell membrane</location>
        <topology evidence="6">Multi-pass membrane protein</topology>
    </subcellularLocation>
    <subcellularLocation>
        <location evidence="1">Membrane</location>
        <topology evidence="1">Multi-pass membrane protein</topology>
    </subcellularLocation>
</comment>
<evidence type="ECO:0000256" key="1">
    <source>
        <dbReference type="ARBA" id="ARBA00004141"/>
    </source>
</evidence>
<keyword evidence="4 6" id="KW-0472">Membrane</keyword>
<sequence length="270" mass="28887">MTTARAENGTTTAHEGPRMRKGGLLRDTGLVFQRQLRPVLRRPVMLVFGMLQPVLYLVLFAPLLTGLAGAEGENPWQWFVPGLLVMLALFTAGFAGFGLLPEMASGAYERLLATPANRVALLLGRVLRDVALMLAQVVLILVLVLPFGFRTNVVGALVGLALLAVLGIGLSTLSYLVALVAKQTYVFAPVLQTVIMPLMLLSGVLLPMDLAPTWLYTLSRLNPVAYVVDAERALFAGEWGAAVGLGWGVALALAVAALLVGARMTRRMNV</sequence>
<keyword evidence="6" id="KW-0813">Transport</keyword>
<evidence type="ECO:0000256" key="4">
    <source>
        <dbReference type="ARBA" id="ARBA00023136"/>
    </source>
</evidence>
<feature type="transmembrane region" description="Helical" evidence="6">
    <location>
        <begin position="76"/>
        <end position="100"/>
    </location>
</feature>
<dbReference type="EMBL" id="JACCFS010000001">
    <property type="protein sequence ID" value="NYJ35964.1"/>
    <property type="molecule type" value="Genomic_DNA"/>
</dbReference>
<dbReference type="PANTHER" id="PTHR43229">
    <property type="entry name" value="NODULATION PROTEIN J"/>
    <property type="match status" value="1"/>
</dbReference>
<comment type="similarity">
    <text evidence="6">Belongs to the ABC-2 integral membrane protein family.</text>
</comment>
<reference evidence="9 10" key="1">
    <citation type="submission" date="2020-07" db="EMBL/GenBank/DDBJ databases">
        <title>Sequencing the genomes of 1000 actinobacteria strains.</title>
        <authorList>
            <person name="Klenk H.-P."/>
        </authorList>
    </citation>
    <scope>NUCLEOTIDE SEQUENCE [LARGE SCALE GENOMIC DNA]</scope>
    <source>
        <strain evidence="9 10">DSM 44442</strain>
    </source>
</reference>
<dbReference type="AlphaFoldDB" id="A0A7Z0EPX5"/>
<evidence type="ECO:0000256" key="5">
    <source>
        <dbReference type="ARBA" id="ARBA00023251"/>
    </source>
</evidence>
<dbReference type="Pfam" id="PF01061">
    <property type="entry name" value="ABC2_membrane"/>
    <property type="match status" value="1"/>
</dbReference>
<keyword evidence="2 6" id="KW-0812">Transmembrane</keyword>
<dbReference type="PIRSF" id="PIRSF006648">
    <property type="entry name" value="DrrB"/>
    <property type="match status" value="1"/>
</dbReference>
<feature type="region of interest" description="Disordered" evidence="7">
    <location>
        <begin position="1"/>
        <end position="22"/>
    </location>
</feature>
<accession>A0A7Z0EPX5</accession>
<feature type="transmembrane region" description="Helical" evidence="6">
    <location>
        <begin position="155"/>
        <end position="178"/>
    </location>
</feature>
<dbReference type="GO" id="GO:0043190">
    <property type="term" value="C:ATP-binding cassette (ABC) transporter complex"/>
    <property type="evidence" value="ECO:0007669"/>
    <property type="project" value="InterPro"/>
</dbReference>
<feature type="domain" description="ABC transmembrane type-2" evidence="8">
    <location>
        <begin position="44"/>
        <end position="268"/>
    </location>
</feature>
<keyword evidence="10" id="KW-1185">Reference proteome</keyword>
<feature type="transmembrane region" description="Helical" evidence="6">
    <location>
        <begin position="185"/>
        <end position="206"/>
    </location>
</feature>
<name>A0A7Z0EPX5_9ACTN</name>
<evidence type="ECO:0000313" key="10">
    <source>
        <dbReference type="Proteomes" id="UP000572051"/>
    </source>
</evidence>
<dbReference type="InterPro" id="IPR047817">
    <property type="entry name" value="ABC2_TM_bact-type"/>
</dbReference>
<dbReference type="GO" id="GO:0140359">
    <property type="term" value="F:ABC-type transporter activity"/>
    <property type="evidence" value="ECO:0007669"/>
    <property type="project" value="InterPro"/>
</dbReference>
<organism evidence="9 10">
    <name type="scientific">Nocardiopsis aegyptia</name>
    <dbReference type="NCBI Taxonomy" id="220378"/>
    <lineage>
        <taxon>Bacteria</taxon>
        <taxon>Bacillati</taxon>
        <taxon>Actinomycetota</taxon>
        <taxon>Actinomycetes</taxon>
        <taxon>Streptosporangiales</taxon>
        <taxon>Nocardiopsidaceae</taxon>
        <taxon>Nocardiopsis</taxon>
    </lineage>
</organism>
<evidence type="ECO:0000259" key="8">
    <source>
        <dbReference type="PROSITE" id="PS51012"/>
    </source>
</evidence>
<dbReference type="RefSeq" id="WP_179825524.1">
    <property type="nucleotide sequence ID" value="NZ_JACCFS010000001.1"/>
</dbReference>
<gene>
    <name evidence="9" type="ORF">HNR10_003845</name>
</gene>
<evidence type="ECO:0000256" key="7">
    <source>
        <dbReference type="SAM" id="MobiDB-lite"/>
    </source>
</evidence>
<dbReference type="PROSITE" id="PS51012">
    <property type="entry name" value="ABC_TM2"/>
    <property type="match status" value="1"/>
</dbReference>
<dbReference type="Proteomes" id="UP000572051">
    <property type="component" value="Unassembled WGS sequence"/>
</dbReference>
<proteinExistence type="inferred from homology"/>
<feature type="transmembrane region" description="Helical" evidence="6">
    <location>
        <begin position="239"/>
        <end position="260"/>
    </location>
</feature>
<dbReference type="PANTHER" id="PTHR43229:SF2">
    <property type="entry name" value="NODULATION PROTEIN J"/>
    <property type="match status" value="1"/>
</dbReference>
<evidence type="ECO:0000256" key="3">
    <source>
        <dbReference type="ARBA" id="ARBA00022989"/>
    </source>
</evidence>
<keyword evidence="5" id="KW-0046">Antibiotic resistance</keyword>